<proteinExistence type="predicted"/>
<comment type="caution">
    <text evidence="2">The sequence shown here is derived from an EMBL/GenBank/DDBJ whole genome shotgun (WGS) entry which is preliminary data.</text>
</comment>
<keyword evidence="3" id="KW-1185">Reference proteome</keyword>
<evidence type="ECO:0000313" key="3">
    <source>
        <dbReference type="Proteomes" id="UP001285441"/>
    </source>
</evidence>
<gene>
    <name evidence="2" type="ORF">B0H63DRAFT_81959</name>
</gene>
<organism evidence="2 3">
    <name type="scientific">Podospora didyma</name>
    <dbReference type="NCBI Taxonomy" id="330526"/>
    <lineage>
        <taxon>Eukaryota</taxon>
        <taxon>Fungi</taxon>
        <taxon>Dikarya</taxon>
        <taxon>Ascomycota</taxon>
        <taxon>Pezizomycotina</taxon>
        <taxon>Sordariomycetes</taxon>
        <taxon>Sordariomycetidae</taxon>
        <taxon>Sordariales</taxon>
        <taxon>Podosporaceae</taxon>
        <taxon>Podospora</taxon>
    </lineage>
</organism>
<name>A0AAE0JZW9_9PEZI</name>
<dbReference type="Proteomes" id="UP001285441">
    <property type="component" value="Unassembled WGS sequence"/>
</dbReference>
<evidence type="ECO:0000313" key="2">
    <source>
        <dbReference type="EMBL" id="KAK3367463.1"/>
    </source>
</evidence>
<dbReference type="AlphaFoldDB" id="A0AAE0JZW9"/>
<reference evidence="2" key="1">
    <citation type="journal article" date="2023" name="Mol. Phylogenet. Evol.">
        <title>Genome-scale phylogeny and comparative genomics of the fungal order Sordariales.</title>
        <authorList>
            <person name="Hensen N."/>
            <person name="Bonometti L."/>
            <person name="Westerberg I."/>
            <person name="Brannstrom I.O."/>
            <person name="Guillou S."/>
            <person name="Cros-Aarteil S."/>
            <person name="Calhoun S."/>
            <person name="Haridas S."/>
            <person name="Kuo A."/>
            <person name="Mondo S."/>
            <person name="Pangilinan J."/>
            <person name="Riley R."/>
            <person name="LaButti K."/>
            <person name="Andreopoulos B."/>
            <person name="Lipzen A."/>
            <person name="Chen C."/>
            <person name="Yan M."/>
            <person name="Daum C."/>
            <person name="Ng V."/>
            <person name="Clum A."/>
            <person name="Steindorff A."/>
            <person name="Ohm R.A."/>
            <person name="Martin F."/>
            <person name="Silar P."/>
            <person name="Natvig D.O."/>
            <person name="Lalanne C."/>
            <person name="Gautier V."/>
            <person name="Ament-Velasquez S.L."/>
            <person name="Kruys A."/>
            <person name="Hutchinson M.I."/>
            <person name="Powell A.J."/>
            <person name="Barry K."/>
            <person name="Miller A.N."/>
            <person name="Grigoriev I.V."/>
            <person name="Debuchy R."/>
            <person name="Gladieux P."/>
            <person name="Hiltunen Thoren M."/>
            <person name="Johannesson H."/>
        </authorList>
    </citation>
    <scope>NUCLEOTIDE SEQUENCE</scope>
    <source>
        <strain evidence="2">CBS 232.78</strain>
    </source>
</reference>
<feature type="compositionally biased region" description="Low complexity" evidence="1">
    <location>
        <begin position="11"/>
        <end position="20"/>
    </location>
</feature>
<sequence>MVIKRKRSESELSISSTFSSPQRPDNGGFNFRAMMETNPPRAFSLSYLPSSRTMKRIRDNRPSEAEVHRITHPQPTLQGTATTKQGTANTVTARSAERRSDICPFEHQPLWPATVAAQLLESTSLSFRLCDTVSFSVSTYCASTRLDKLRGLRGNTGRRRQDDVGCQWLWG</sequence>
<evidence type="ECO:0000256" key="1">
    <source>
        <dbReference type="SAM" id="MobiDB-lite"/>
    </source>
</evidence>
<dbReference type="EMBL" id="JAULSW010000011">
    <property type="protein sequence ID" value="KAK3367463.1"/>
    <property type="molecule type" value="Genomic_DNA"/>
</dbReference>
<feature type="region of interest" description="Disordered" evidence="1">
    <location>
        <begin position="1"/>
        <end position="31"/>
    </location>
</feature>
<accession>A0AAE0JZW9</accession>
<protein>
    <submittedName>
        <fullName evidence="2">Uncharacterized protein</fullName>
    </submittedName>
</protein>
<reference evidence="2" key="2">
    <citation type="submission" date="2023-06" db="EMBL/GenBank/DDBJ databases">
        <authorList>
            <consortium name="Lawrence Berkeley National Laboratory"/>
            <person name="Haridas S."/>
            <person name="Hensen N."/>
            <person name="Bonometti L."/>
            <person name="Westerberg I."/>
            <person name="Brannstrom I.O."/>
            <person name="Guillou S."/>
            <person name="Cros-Aarteil S."/>
            <person name="Calhoun S."/>
            <person name="Kuo A."/>
            <person name="Mondo S."/>
            <person name="Pangilinan J."/>
            <person name="Riley R."/>
            <person name="LaButti K."/>
            <person name="Andreopoulos B."/>
            <person name="Lipzen A."/>
            <person name="Chen C."/>
            <person name="Yanf M."/>
            <person name="Daum C."/>
            <person name="Ng V."/>
            <person name="Clum A."/>
            <person name="Steindorff A."/>
            <person name="Ohm R."/>
            <person name="Martin F."/>
            <person name="Silar P."/>
            <person name="Natvig D."/>
            <person name="Lalanne C."/>
            <person name="Gautier V."/>
            <person name="Ament-velasquez S.L."/>
            <person name="Kruys A."/>
            <person name="Hutchinson M.I."/>
            <person name="Powell A.J."/>
            <person name="Barry K."/>
            <person name="Miller A.N."/>
            <person name="Grigoriev I.V."/>
            <person name="Debuchy R."/>
            <person name="Gladieux P."/>
            <person name="Thoren M.H."/>
            <person name="Johannesson H."/>
        </authorList>
    </citation>
    <scope>NUCLEOTIDE SEQUENCE</scope>
    <source>
        <strain evidence="2">CBS 232.78</strain>
    </source>
</reference>